<feature type="transmembrane region" description="Helical" evidence="7">
    <location>
        <begin position="12"/>
        <end position="35"/>
    </location>
</feature>
<evidence type="ECO:0000313" key="8">
    <source>
        <dbReference type="EMBL" id="CAB4931210.1"/>
    </source>
</evidence>
<dbReference type="EMBL" id="CAFBMX010000005">
    <property type="protein sequence ID" value="CAB4931210.1"/>
    <property type="molecule type" value="Genomic_DNA"/>
</dbReference>
<protein>
    <submittedName>
        <fullName evidence="8">Unannotated protein</fullName>
    </submittedName>
</protein>
<keyword evidence="4" id="KW-0133">Cell shape</keyword>
<evidence type="ECO:0000256" key="6">
    <source>
        <dbReference type="ARBA" id="ARBA00023136"/>
    </source>
</evidence>
<accession>A0A6J7IK68</accession>
<gene>
    <name evidence="8" type="ORF">UFOPK3674_01162</name>
</gene>
<dbReference type="GO" id="GO:0008360">
    <property type="term" value="P:regulation of cell shape"/>
    <property type="evidence" value="ECO:0007669"/>
    <property type="project" value="UniProtKB-KW"/>
</dbReference>
<evidence type="ECO:0000256" key="2">
    <source>
        <dbReference type="ARBA" id="ARBA00022475"/>
    </source>
</evidence>
<feature type="transmembrane region" description="Helical" evidence="7">
    <location>
        <begin position="101"/>
        <end position="124"/>
    </location>
</feature>
<dbReference type="AlphaFoldDB" id="A0A6J7IK68"/>
<evidence type="ECO:0000256" key="5">
    <source>
        <dbReference type="ARBA" id="ARBA00022989"/>
    </source>
</evidence>
<organism evidence="8">
    <name type="scientific">freshwater metagenome</name>
    <dbReference type="NCBI Taxonomy" id="449393"/>
    <lineage>
        <taxon>unclassified sequences</taxon>
        <taxon>metagenomes</taxon>
        <taxon>ecological metagenomes</taxon>
    </lineage>
</organism>
<feature type="transmembrane region" description="Helical" evidence="7">
    <location>
        <begin position="71"/>
        <end position="89"/>
    </location>
</feature>
<name>A0A6J7IK68_9ZZZZ</name>
<keyword evidence="6 7" id="KW-0472">Membrane</keyword>
<proteinExistence type="predicted"/>
<keyword evidence="2" id="KW-1003">Cell membrane</keyword>
<evidence type="ECO:0000256" key="7">
    <source>
        <dbReference type="SAM" id="Phobius"/>
    </source>
</evidence>
<feature type="transmembrane region" description="Helical" evidence="7">
    <location>
        <begin position="136"/>
        <end position="158"/>
    </location>
</feature>
<evidence type="ECO:0000256" key="1">
    <source>
        <dbReference type="ARBA" id="ARBA00004651"/>
    </source>
</evidence>
<dbReference type="GO" id="GO:0005886">
    <property type="term" value="C:plasma membrane"/>
    <property type="evidence" value="ECO:0007669"/>
    <property type="project" value="UniProtKB-SubCell"/>
</dbReference>
<reference evidence="8" key="1">
    <citation type="submission" date="2020-05" db="EMBL/GenBank/DDBJ databases">
        <authorList>
            <person name="Chiriac C."/>
            <person name="Salcher M."/>
            <person name="Ghai R."/>
            <person name="Kavagutti S V."/>
        </authorList>
    </citation>
    <scope>NUCLEOTIDE SEQUENCE</scope>
</reference>
<keyword evidence="5 7" id="KW-1133">Transmembrane helix</keyword>
<dbReference type="InterPro" id="IPR007227">
    <property type="entry name" value="Cell_shape_determining_MreD"/>
</dbReference>
<evidence type="ECO:0000256" key="3">
    <source>
        <dbReference type="ARBA" id="ARBA00022692"/>
    </source>
</evidence>
<dbReference type="NCBIfam" id="TIGR03426">
    <property type="entry name" value="shape_MreD"/>
    <property type="match status" value="1"/>
</dbReference>
<keyword evidence="3 7" id="KW-0812">Transmembrane</keyword>
<comment type="subcellular location">
    <subcellularLocation>
        <location evidence="1">Cell membrane</location>
        <topology evidence="1">Multi-pass membrane protein</topology>
    </subcellularLocation>
</comment>
<feature type="transmembrane region" description="Helical" evidence="7">
    <location>
        <begin position="42"/>
        <end position="65"/>
    </location>
</feature>
<sequence length="189" mass="19823">MILDVRQLAWRMILLGGACVIVQIAAISQVTIFGAHVDLTPIVVAFAGLLCGSLAGAVFGFGVGLFLDLALVQPVGMTALLFLALGYAAGRLRELRDPQSAVVPVAVAAAATAGAEIGFSVMSFLLGRDAPVGFDLLGEIVVTILLNAAVAIPVHGVVRRWLSRALPEDPRRRRRRAYTTGGLSPLSRP</sequence>
<evidence type="ECO:0000256" key="4">
    <source>
        <dbReference type="ARBA" id="ARBA00022960"/>
    </source>
</evidence>